<comment type="caution">
    <text evidence="1">The sequence shown here is derived from an EMBL/GenBank/DDBJ whole genome shotgun (WGS) entry which is preliminary data.</text>
</comment>
<accession>A0A9N8J1X0</accession>
<dbReference type="Proteomes" id="UP000533639">
    <property type="component" value="Unassembled WGS sequence"/>
</dbReference>
<dbReference type="AlphaFoldDB" id="A0A9N8J1X0"/>
<dbReference type="EMBL" id="CAIJDE010000034">
    <property type="protein sequence ID" value="CAC9973918.1"/>
    <property type="molecule type" value="Genomic_DNA"/>
</dbReference>
<evidence type="ECO:0000313" key="1">
    <source>
        <dbReference type="EMBL" id="CAC9973918.1"/>
    </source>
</evidence>
<keyword evidence="2" id="KW-1185">Reference proteome</keyword>
<sequence>MMNTIIKLEETALFILGIFLFNHLNYDWWWFLVLILAPDLSMIGYVFGNKMGAFFYNLFHHKGIALLIYALGYYLSIESLQLAGIILFSHSAMDRVFGYGLKYEKGFKYTHLGEIGK</sequence>
<dbReference type="InterPro" id="IPR025356">
    <property type="entry name" value="DUF4260"/>
</dbReference>
<evidence type="ECO:0000313" key="2">
    <source>
        <dbReference type="Proteomes" id="UP000533639"/>
    </source>
</evidence>
<name>A0A9N8J1X0_9FLAO</name>
<evidence type="ECO:0008006" key="3">
    <source>
        <dbReference type="Google" id="ProtNLM"/>
    </source>
</evidence>
<dbReference type="Pfam" id="PF14079">
    <property type="entry name" value="DUF4260"/>
    <property type="match status" value="1"/>
</dbReference>
<gene>
    <name evidence="1" type="ORF">FLAPXU55_01610</name>
</gene>
<proteinExistence type="predicted"/>
<protein>
    <recommendedName>
        <fullName evidence="3">DUF4260 domain-containing protein</fullName>
    </recommendedName>
</protein>
<organism evidence="1 2">
    <name type="scientific">Flavobacterium panici</name>
    <dbReference type="NCBI Taxonomy" id="2654843"/>
    <lineage>
        <taxon>Bacteria</taxon>
        <taxon>Pseudomonadati</taxon>
        <taxon>Bacteroidota</taxon>
        <taxon>Flavobacteriia</taxon>
        <taxon>Flavobacteriales</taxon>
        <taxon>Flavobacteriaceae</taxon>
        <taxon>Flavobacterium</taxon>
    </lineage>
</organism>
<reference evidence="1 2" key="1">
    <citation type="submission" date="2020-06" db="EMBL/GenBank/DDBJ databases">
        <authorList>
            <person name="Criscuolo A."/>
        </authorList>
    </citation>
    <scope>NUCLEOTIDE SEQUENCE [LARGE SCALE GENOMIC DNA]</scope>
    <source>
        <strain evidence="1">PXU-55</strain>
    </source>
</reference>